<dbReference type="InterPro" id="IPR034032">
    <property type="entry name" value="Zn_MMP-like_bac"/>
</dbReference>
<comment type="caution">
    <text evidence="3">The sequence shown here is derived from an EMBL/GenBank/DDBJ whole genome shotgun (WGS) entry which is preliminary data.</text>
</comment>
<evidence type="ECO:0000259" key="2">
    <source>
        <dbReference type="Pfam" id="PF17148"/>
    </source>
</evidence>
<sequence>MDKYDGYFEFYYDPKTDKILLVVDKFNQEFLYVNSLSAGVGSNDIGLDRNQLGNSRVVKFERRGPKILLVEPNYTYRAVSDNVDEQKAVEDAFAQSVLWGGTLITEEDGKVLIDVSDFLLSDAHDVSGTLKNTKQGSYTLDKSRSAFYLPRTKNFPGNSEFEATLTFTGTPSGQYIKSVTPTASSITVRQHHSFIELPDDKYEPREFDPRAGFFEMTHYDYATPISESIEKRFITRHRLEKKNPEAAVSEAVEPIVYYLDRGTPEPIRSALLDGARWWNEAFEAAGYKNAFRVEMLPEGADPMDVRYNVINWVHRSTRGWSYGSSVTDPRTGEIIKGHVLLGSLRVRQDYLIAEGLLAPYEEGTEVPKAMEEMALARLRQLAAHEVGHTLGLAHSYASSGEGLASVMDYPHPVVRVEDGKISLSNAYDDKIGAWDKVAIKYGYQDFADNVDEKEGLNSIIQGALSQGLSFLSDQDARPQGGAHPYAHLWDNGANASDELLRVLEVRKVALNNFGENNIRMHQPYAKLEEVLVPVYFFHRYQTEATVKLVAGLNYRYALRGDGQLVTKMIAPEIQKKALDALIETLKPEHLALPEPLLSIIPPRPMGYDRGREVVTLRTGLTFDPLGAAESAANVTLSLLFNRSRAQRLIEYHARNQDQPSLIFVIDKVLNSTWEASHPEGYQGEIQRVVDNVALANLMALAADKDASDQVRAICYLKLMELKGWLELVSKTTKTDSQKAHYLSALRKISLFEKEPVQFEKPELLNPPPGSPIGIMCDR</sequence>
<keyword evidence="4" id="KW-1185">Reference proteome</keyword>
<dbReference type="InterPro" id="IPR033413">
    <property type="entry name" value="DUF5117"/>
</dbReference>
<gene>
    <name evidence="3" type="ORF">E1163_11900</name>
</gene>
<evidence type="ECO:0000259" key="1">
    <source>
        <dbReference type="Pfam" id="PF16313"/>
    </source>
</evidence>
<evidence type="ECO:0000313" key="3">
    <source>
        <dbReference type="EMBL" id="MTI25648.1"/>
    </source>
</evidence>
<dbReference type="PANTHER" id="PTHR38478:SF1">
    <property type="entry name" value="ZINC DEPENDENT METALLOPROTEASE DOMAIN LIPOPROTEIN"/>
    <property type="match status" value="1"/>
</dbReference>
<organism evidence="3 4">
    <name type="scientific">Fulvivirga kasyanovii</name>
    <dbReference type="NCBI Taxonomy" id="396812"/>
    <lineage>
        <taxon>Bacteria</taxon>
        <taxon>Pseudomonadati</taxon>
        <taxon>Bacteroidota</taxon>
        <taxon>Cytophagia</taxon>
        <taxon>Cytophagales</taxon>
        <taxon>Fulvivirgaceae</taxon>
        <taxon>Fulvivirga</taxon>
    </lineage>
</organism>
<proteinExistence type="predicted"/>
<name>A0ABW9RNQ6_9BACT</name>
<feature type="domain" description="DUF5117" evidence="2">
    <location>
        <begin position="51"/>
        <end position="242"/>
    </location>
</feature>
<dbReference type="Proteomes" id="UP000798808">
    <property type="component" value="Unassembled WGS sequence"/>
</dbReference>
<feature type="domain" description="EcxA zinc-binding" evidence="1">
    <location>
        <begin position="368"/>
        <end position="676"/>
    </location>
</feature>
<accession>A0ABW9RNQ6</accession>
<dbReference type="PANTHER" id="PTHR38478">
    <property type="entry name" value="PEPTIDASE M1A AND M12B"/>
    <property type="match status" value="1"/>
</dbReference>
<dbReference type="EMBL" id="SMLW01000530">
    <property type="protein sequence ID" value="MTI25648.1"/>
    <property type="molecule type" value="Genomic_DNA"/>
</dbReference>
<dbReference type="SUPFAM" id="SSF55486">
    <property type="entry name" value="Metalloproteases ('zincins'), catalytic domain"/>
    <property type="match status" value="1"/>
</dbReference>
<dbReference type="Pfam" id="PF17148">
    <property type="entry name" value="DUF5117"/>
    <property type="match status" value="1"/>
</dbReference>
<dbReference type="InterPro" id="IPR024079">
    <property type="entry name" value="MetalloPept_cat_dom_sf"/>
</dbReference>
<dbReference type="CDD" id="cd04276">
    <property type="entry name" value="ZnMc_MMP_like_2"/>
    <property type="match status" value="1"/>
</dbReference>
<dbReference type="InterPro" id="IPR032534">
    <property type="entry name" value="EcxA_zinc-bd"/>
</dbReference>
<protein>
    <submittedName>
        <fullName evidence="3">DUF5117 domain-containing protein</fullName>
    </submittedName>
</protein>
<reference evidence="3 4" key="1">
    <citation type="submission" date="2019-02" db="EMBL/GenBank/DDBJ databases">
        <authorList>
            <person name="Goldberg S.R."/>
            <person name="Haltli B.A."/>
            <person name="Correa H."/>
            <person name="Russell K.G."/>
        </authorList>
    </citation>
    <scope>NUCLEOTIDE SEQUENCE [LARGE SCALE GENOMIC DNA]</scope>
    <source>
        <strain evidence="3 4">JCM 16186</strain>
    </source>
</reference>
<evidence type="ECO:0000313" key="4">
    <source>
        <dbReference type="Proteomes" id="UP000798808"/>
    </source>
</evidence>
<dbReference type="Gene3D" id="3.40.390.10">
    <property type="entry name" value="Collagenase (Catalytic Domain)"/>
    <property type="match status" value="1"/>
</dbReference>
<dbReference type="Pfam" id="PF16313">
    <property type="entry name" value="DUF4953"/>
    <property type="match status" value="1"/>
</dbReference>